<gene>
    <name evidence="4" type="primary">109539881</name>
    <name evidence="3" type="ORF">YQE_08254</name>
</gene>
<evidence type="ECO:0000313" key="5">
    <source>
        <dbReference type="Proteomes" id="UP000019118"/>
    </source>
</evidence>
<dbReference type="InterPro" id="IPR045886">
    <property type="entry name" value="ThiF/MoeB/HesA"/>
</dbReference>
<evidence type="ECO:0000256" key="1">
    <source>
        <dbReference type="ARBA" id="ARBA00005673"/>
    </source>
</evidence>
<dbReference type="OrthoDB" id="412647at2759"/>
<dbReference type="GO" id="GO:0016925">
    <property type="term" value="P:protein sumoylation"/>
    <property type="evidence" value="ECO:0007669"/>
    <property type="project" value="TreeGrafter"/>
</dbReference>
<dbReference type="EMBL" id="KB741018">
    <property type="protein sequence ID" value="ENN75245.1"/>
    <property type="molecule type" value="Genomic_DNA"/>
</dbReference>
<dbReference type="EnsemblMetazoa" id="XM_019907950.1">
    <property type="protein sequence ID" value="XP_019763509.1"/>
    <property type="gene ID" value="LOC109539881"/>
</dbReference>
<dbReference type="PANTHER" id="PTHR10953">
    <property type="entry name" value="UBIQUITIN-ACTIVATING ENZYME E1"/>
    <property type="match status" value="1"/>
</dbReference>
<protein>
    <recommendedName>
        <fullName evidence="2">THIF-type NAD/FAD binding fold domain-containing protein</fullName>
    </recommendedName>
</protein>
<dbReference type="GO" id="GO:0005737">
    <property type="term" value="C:cytoplasm"/>
    <property type="evidence" value="ECO:0007669"/>
    <property type="project" value="TreeGrafter"/>
</dbReference>
<comment type="similarity">
    <text evidence="1">Belongs to the ubiquitin-activating E1 family.</text>
</comment>
<evidence type="ECO:0000313" key="4">
    <source>
        <dbReference type="EnsemblMetazoa" id="XP_019763509.1"/>
    </source>
</evidence>
<dbReference type="HOGENOM" id="CLU_002556_4_0_1"/>
<keyword evidence="5" id="KW-1185">Reference proteome</keyword>
<dbReference type="GO" id="GO:0019948">
    <property type="term" value="F:SUMO activating enzyme activity"/>
    <property type="evidence" value="ECO:0007669"/>
    <property type="project" value="TreeGrafter"/>
</dbReference>
<dbReference type="InterPro" id="IPR000594">
    <property type="entry name" value="ThiF_NAD_FAD-bd"/>
</dbReference>
<dbReference type="InterPro" id="IPR035985">
    <property type="entry name" value="Ubiquitin-activating_enz"/>
</dbReference>
<reference evidence="4" key="2">
    <citation type="submission" date="2024-08" db="UniProtKB">
        <authorList>
            <consortium name="EnsemblMetazoa"/>
        </authorList>
    </citation>
    <scope>IDENTIFICATION</scope>
</reference>
<feature type="non-terminal residue" evidence="3">
    <location>
        <position position="1"/>
    </location>
</feature>
<name>N6U129_DENPD</name>
<dbReference type="Pfam" id="PF00899">
    <property type="entry name" value="ThiF"/>
    <property type="match status" value="1"/>
</dbReference>
<feature type="domain" description="THIF-type NAD/FAD binding fold" evidence="2">
    <location>
        <begin position="14"/>
        <end position="327"/>
    </location>
</feature>
<proteinExistence type="inferred from homology"/>
<dbReference type="OMA" id="EFFGQFD"/>
<organism evidence="3">
    <name type="scientific">Dendroctonus ponderosae</name>
    <name type="common">Mountain pine beetle</name>
    <dbReference type="NCBI Taxonomy" id="77166"/>
    <lineage>
        <taxon>Eukaryota</taxon>
        <taxon>Metazoa</taxon>
        <taxon>Ecdysozoa</taxon>
        <taxon>Arthropoda</taxon>
        <taxon>Hexapoda</taxon>
        <taxon>Insecta</taxon>
        <taxon>Pterygota</taxon>
        <taxon>Neoptera</taxon>
        <taxon>Endopterygota</taxon>
        <taxon>Coleoptera</taxon>
        <taxon>Polyphaga</taxon>
        <taxon>Cucujiformia</taxon>
        <taxon>Curculionidae</taxon>
        <taxon>Scolytinae</taxon>
        <taxon>Dendroctonus</taxon>
    </lineage>
</organism>
<dbReference type="PANTHER" id="PTHR10953:SF162">
    <property type="entry name" value="SUMO-ACTIVATING ENZYME SUBUNIT 1"/>
    <property type="match status" value="1"/>
</dbReference>
<accession>N6U129</accession>
<reference evidence="3 5" key="1">
    <citation type="journal article" date="2013" name="Genome Biol.">
        <title>Draft genome of the mountain pine beetle, Dendroctonus ponderosae Hopkins, a major forest pest.</title>
        <authorList>
            <person name="Keeling C.I."/>
            <person name="Yuen M.M."/>
            <person name="Liao N.Y."/>
            <person name="Docking T.R."/>
            <person name="Chan S.K."/>
            <person name="Taylor G.A."/>
            <person name="Palmquist D.L."/>
            <person name="Jackman S.D."/>
            <person name="Nguyen A."/>
            <person name="Li M."/>
            <person name="Henderson H."/>
            <person name="Janes J.K."/>
            <person name="Zhao Y."/>
            <person name="Pandoh P."/>
            <person name="Moore R."/>
            <person name="Sperling F.A."/>
            <person name="Huber D.P."/>
            <person name="Birol I."/>
            <person name="Jones S.J."/>
            <person name="Bohlmann J."/>
        </authorList>
    </citation>
    <scope>NUCLEOTIDE SEQUENCE</scope>
</reference>
<dbReference type="KEGG" id="dpa:109539881"/>
<sequence length="336" mass="38003">MTEQQLSTVEAELYDRQIRLWGIKSQERLRAANILLIGVRGLGSEIAKNIMLSGINSLVILDDGEVTEEEPQTNFLINQDSIGMKIADAVLVKAQALNPLVKVSADTSDLATKDPKFFEGFTMIIATRIKTDLLMKIDKVCRANNVKLIFGDVFGSFGYSVSDFQEHDYYEDQLRLVSKKRVLDATETKPEKETVNVKGQIVYPELNKVLILPNTKQSVDHIKKVKRRNEYFFLMLILLEFRNRQNRNPDIEHKEKDIALLQDIKIAVLDLYGFDHNKLNDVLFELVFGEVVPVCAVLGGVIAQEVIKAVSQKEVPINNVFLFDPVTFCGKEETVA</sequence>
<dbReference type="Gene3D" id="3.40.50.720">
    <property type="entry name" value="NAD(P)-binding Rossmann-like Domain"/>
    <property type="match status" value="1"/>
</dbReference>
<dbReference type="SUPFAM" id="SSF69572">
    <property type="entry name" value="Activating enzymes of the ubiquitin-like proteins"/>
    <property type="match status" value="1"/>
</dbReference>
<evidence type="ECO:0000313" key="3">
    <source>
        <dbReference type="EMBL" id="ENN75245.1"/>
    </source>
</evidence>
<evidence type="ECO:0000259" key="2">
    <source>
        <dbReference type="Pfam" id="PF00899"/>
    </source>
</evidence>
<dbReference type="Proteomes" id="UP000019118">
    <property type="component" value="Unassembled WGS sequence"/>
</dbReference>
<dbReference type="GO" id="GO:0031510">
    <property type="term" value="C:SUMO activating enzyme complex"/>
    <property type="evidence" value="ECO:0007669"/>
    <property type="project" value="TreeGrafter"/>
</dbReference>
<dbReference type="AlphaFoldDB" id="N6U129"/>